<dbReference type="AlphaFoldDB" id="A0A7G6T252"/>
<dbReference type="InterPro" id="IPR055247">
    <property type="entry name" value="InsJ-like_HTH"/>
</dbReference>
<proteinExistence type="predicted"/>
<evidence type="ECO:0000313" key="4">
    <source>
        <dbReference type="Proteomes" id="UP000515465"/>
    </source>
</evidence>
<feature type="region of interest" description="Disordered" evidence="1">
    <location>
        <begin position="296"/>
        <end position="372"/>
    </location>
</feature>
<evidence type="ECO:0000256" key="1">
    <source>
        <dbReference type="SAM" id="MobiDB-lite"/>
    </source>
</evidence>
<gene>
    <name evidence="3" type="ORF">HB778_33335</name>
</gene>
<dbReference type="InterPro" id="IPR001584">
    <property type="entry name" value="Integrase_cat-core"/>
</dbReference>
<organism evidence="3 4">
    <name type="scientific">Mesorhizobium huakuii</name>
    <dbReference type="NCBI Taxonomy" id="28104"/>
    <lineage>
        <taxon>Bacteria</taxon>
        <taxon>Pseudomonadati</taxon>
        <taxon>Pseudomonadota</taxon>
        <taxon>Alphaproteobacteria</taxon>
        <taxon>Hyphomicrobiales</taxon>
        <taxon>Phyllobacteriaceae</taxon>
        <taxon>Mesorhizobium</taxon>
    </lineage>
</organism>
<dbReference type="InterPro" id="IPR047797">
    <property type="entry name" value="ISNCY_transpos"/>
</dbReference>
<dbReference type="NCBIfam" id="NF033594">
    <property type="entry name" value="transpos_ISNCY_2"/>
    <property type="match status" value="1"/>
</dbReference>
<dbReference type="Proteomes" id="UP000515465">
    <property type="component" value="Chromosome"/>
</dbReference>
<sequence>MQKFRDVLSRWNGGDLSMLEAGELLGMSERQFRRYRDRYEEAGEAGLLDRRLGKLSTRRVPAEAIEEMLELYRHRYLGWNVKHFHEHLLRDHNFSWGYTFIKTQLHAAGLVERAKRRGAHRRKRERKPCEGMMLHQDGSRHAWLDSQPMLDLIVTMDDATSTIYSAFLIGEEGTASSFQGLLETFVAKGLPSSLYTDRGSHYFVTLKAGEAVDKSRLTQVGRALRHLGIEHIPAYSPEARGRSERMFATLQDRLPKELALAGIADIQAANRFIAQTYLPAHNARFARPARLKTAPLLPSTRSNCPRSCASRRSASLPATTRSPSRDCDCSCRTARSDITSSKPRSRSGTIRMGRLRSSMGRAALHDTCPMAP</sequence>
<dbReference type="Pfam" id="PF13518">
    <property type="entry name" value="HTH_28"/>
    <property type="match status" value="1"/>
</dbReference>
<evidence type="ECO:0000313" key="3">
    <source>
        <dbReference type="EMBL" id="QND60834.1"/>
    </source>
</evidence>
<dbReference type="InterPro" id="IPR036397">
    <property type="entry name" value="RNaseH_sf"/>
</dbReference>
<name>A0A7G6T252_9HYPH</name>
<accession>A0A7G6T252</accession>
<dbReference type="Gene3D" id="3.30.420.10">
    <property type="entry name" value="Ribonuclease H-like superfamily/Ribonuclease H"/>
    <property type="match status" value="1"/>
</dbReference>
<dbReference type="RefSeq" id="WP_183460034.1">
    <property type="nucleotide sequence ID" value="NZ_CP050296.1"/>
</dbReference>
<evidence type="ECO:0000259" key="2">
    <source>
        <dbReference type="PROSITE" id="PS50994"/>
    </source>
</evidence>
<feature type="domain" description="Integrase catalytic" evidence="2">
    <location>
        <begin position="124"/>
        <end position="303"/>
    </location>
</feature>
<dbReference type="SUPFAM" id="SSF46689">
    <property type="entry name" value="Homeodomain-like"/>
    <property type="match status" value="1"/>
</dbReference>
<dbReference type="InterPro" id="IPR009057">
    <property type="entry name" value="Homeodomain-like_sf"/>
</dbReference>
<dbReference type="SUPFAM" id="SSF53098">
    <property type="entry name" value="Ribonuclease H-like"/>
    <property type="match status" value="1"/>
</dbReference>
<dbReference type="GO" id="GO:0015074">
    <property type="term" value="P:DNA integration"/>
    <property type="evidence" value="ECO:0007669"/>
    <property type="project" value="InterPro"/>
</dbReference>
<reference evidence="4" key="1">
    <citation type="journal article" date="2020" name="Mol. Plant Microbe">
        <title>Rhizobial microsymbionts of the narrowly endemic Oxytropis species growing in Kamchatka are characterized by significant genetic diversity and possess a set of genes that are associated with T3SS and T6SS secretion systems and can affect the development of symbiosis.</title>
        <authorList>
            <person name="Safronova V."/>
            <person name="Guro P."/>
            <person name="Sazanova A."/>
            <person name="Kuznetsova I."/>
            <person name="Belimov A."/>
            <person name="Yakubov V."/>
            <person name="Chirak E."/>
            <person name="Afonin A."/>
            <person name="Gogolev Y."/>
            <person name="Andronov E."/>
            <person name="Tikhonovich I."/>
        </authorList>
    </citation>
    <scope>NUCLEOTIDE SEQUENCE [LARGE SCALE GENOMIC DNA]</scope>
    <source>
        <strain evidence="4">583</strain>
    </source>
</reference>
<dbReference type="PANTHER" id="PTHR35004">
    <property type="entry name" value="TRANSPOSASE RV3428C-RELATED"/>
    <property type="match status" value="1"/>
</dbReference>
<protein>
    <submittedName>
        <fullName evidence="3">ISNCY family transposase</fullName>
    </submittedName>
</protein>
<dbReference type="PROSITE" id="PS50994">
    <property type="entry name" value="INTEGRASE"/>
    <property type="match status" value="1"/>
</dbReference>
<dbReference type="GO" id="GO:0003676">
    <property type="term" value="F:nucleic acid binding"/>
    <property type="evidence" value="ECO:0007669"/>
    <property type="project" value="InterPro"/>
</dbReference>
<dbReference type="PANTHER" id="PTHR35004:SF7">
    <property type="entry name" value="INTEGRASE PROTEIN"/>
    <property type="match status" value="1"/>
</dbReference>
<dbReference type="InterPro" id="IPR012337">
    <property type="entry name" value="RNaseH-like_sf"/>
</dbReference>
<feature type="compositionally biased region" description="Low complexity" evidence="1">
    <location>
        <begin position="301"/>
        <end position="315"/>
    </location>
</feature>
<feature type="compositionally biased region" description="Polar residues" evidence="1">
    <location>
        <begin position="336"/>
        <end position="348"/>
    </location>
</feature>
<dbReference type="EMBL" id="CP050296">
    <property type="protein sequence ID" value="QND60834.1"/>
    <property type="molecule type" value="Genomic_DNA"/>
</dbReference>